<dbReference type="Pfam" id="PF00117">
    <property type="entry name" value="GATase"/>
    <property type="match status" value="1"/>
</dbReference>
<dbReference type="PANTHER" id="PTHR42695:SF5">
    <property type="entry name" value="GLUTAMINE AMIDOTRANSFERASE YLR126C-RELATED"/>
    <property type="match status" value="1"/>
</dbReference>
<dbReference type="GO" id="GO:0005829">
    <property type="term" value="C:cytosol"/>
    <property type="evidence" value="ECO:0007669"/>
    <property type="project" value="TreeGrafter"/>
</dbReference>
<comment type="caution">
    <text evidence="2">The sequence shown here is derived from an EMBL/GenBank/DDBJ whole genome shotgun (WGS) entry which is preliminary data.</text>
</comment>
<accession>A0A2M8EPS2</accession>
<evidence type="ECO:0000259" key="1">
    <source>
        <dbReference type="Pfam" id="PF00117"/>
    </source>
</evidence>
<gene>
    <name evidence="2" type="ORF">CO057_01340</name>
</gene>
<organism evidence="2 3">
    <name type="scientific">Candidatus Uhrbacteria bacterium CG_4_9_14_0_2_um_filter_41_50</name>
    <dbReference type="NCBI Taxonomy" id="1975031"/>
    <lineage>
        <taxon>Bacteria</taxon>
        <taxon>Candidatus Uhriibacteriota</taxon>
    </lineage>
</organism>
<dbReference type="InterPro" id="IPR029062">
    <property type="entry name" value="Class_I_gatase-like"/>
</dbReference>
<dbReference type="InterPro" id="IPR017926">
    <property type="entry name" value="GATASE"/>
</dbReference>
<dbReference type="EMBL" id="PFSI01000020">
    <property type="protein sequence ID" value="PJC24740.1"/>
    <property type="molecule type" value="Genomic_DNA"/>
</dbReference>
<dbReference type="PROSITE" id="PS51273">
    <property type="entry name" value="GATASE_TYPE_1"/>
    <property type="match status" value="1"/>
</dbReference>
<reference evidence="3" key="1">
    <citation type="submission" date="2017-09" db="EMBL/GenBank/DDBJ databases">
        <title>Depth-based differentiation of microbial function through sediment-hosted aquifers and enrichment of novel symbionts in the deep terrestrial subsurface.</title>
        <authorList>
            <person name="Probst A.J."/>
            <person name="Ladd B."/>
            <person name="Jarett J.K."/>
            <person name="Geller-Mcgrath D.E."/>
            <person name="Sieber C.M.K."/>
            <person name="Emerson J.B."/>
            <person name="Anantharaman K."/>
            <person name="Thomas B.C."/>
            <person name="Malmstrom R."/>
            <person name="Stieglmeier M."/>
            <person name="Klingl A."/>
            <person name="Woyke T."/>
            <person name="Ryan C.M."/>
            <person name="Banfield J.F."/>
        </authorList>
    </citation>
    <scope>NUCLEOTIDE SEQUENCE [LARGE SCALE GENOMIC DNA]</scope>
</reference>
<dbReference type="CDD" id="cd01741">
    <property type="entry name" value="GATase1_1"/>
    <property type="match status" value="1"/>
</dbReference>
<dbReference type="Proteomes" id="UP000230251">
    <property type="component" value="Unassembled WGS sequence"/>
</dbReference>
<dbReference type="AlphaFoldDB" id="A0A2M8EPS2"/>
<protein>
    <recommendedName>
        <fullName evidence="1">Glutamine amidotransferase domain-containing protein</fullName>
    </recommendedName>
</protein>
<feature type="domain" description="Glutamine amidotransferase" evidence="1">
    <location>
        <begin position="45"/>
        <end position="189"/>
    </location>
</feature>
<name>A0A2M8EPS2_9BACT</name>
<sequence length="275" mass="30896">MQIFLLQFREDAKMRDHEYFYFLKHSGLGEEEVDRVTAMECVPKIEEIKKYDALVLGGSGEYLVSSGDIPEVMEKVASLLREVRVQGMPILGICFGAHILAKVFGGEVINDETRAETGTFKLTKNQSAGFCPLLKDLPESFDAQFGHKDHVAKLPEGALNLASTQKSTVQVFTFPGEKIYGVGFHPELNRQAMYDRFEYYAEEYHLVGDVMEAIKKATWDTPIASKFIRLFLDKIVTQKMTYKADLEMKDVGCLPVRSPKGEGGLDVGAYGIRLF</sequence>
<dbReference type="InterPro" id="IPR044992">
    <property type="entry name" value="ChyE-like"/>
</dbReference>
<dbReference type="PANTHER" id="PTHR42695">
    <property type="entry name" value="GLUTAMINE AMIDOTRANSFERASE YLR126C-RELATED"/>
    <property type="match status" value="1"/>
</dbReference>
<dbReference type="SUPFAM" id="SSF52317">
    <property type="entry name" value="Class I glutamine amidotransferase-like"/>
    <property type="match status" value="1"/>
</dbReference>
<evidence type="ECO:0000313" key="3">
    <source>
        <dbReference type="Proteomes" id="UP000230251"/>
    </source>
</evidence>
<dbReference type="Gene3D" id="3.40.50.880">
    <property type="match status" value="1"/>
</dbReference>
<evidence type="ECO:0000313" key="2">
    <source>
        <dbReference type="EMBL" id="PJC24740.1"/>
    </source>
</evidence>
<proteinExistence type="predicted"/>